<dbReference type="PANTHER" id="PTHR43289:SF6">
    <property type="entry name" value="SERINE_THREONINE-PROTEIN KINASE NEKL-3"/>
    <property type="match status" value="1"/>
</dbReference>
<dbReference type="InterPro" id="IPR008266">
    <property type="entry name" value="Tyr_kinase_AS"/>
</dbReference>
<dbReference type="PROSITE" id="PS00109">
    <property type="entry name" value="PROTEIN_KINASE_TYR"/>
    <property type="match status" value="1"/>
</dbReference>
<feature type="region of interest" description="Disordered" evidence="8">
    <location>
        <begin position="237"/>
        <end position="285"/>
    </location>
</feature>
<protein>
    <recommendedName>
        <fullName evidence="1">non-specific serine/threonine protein kinase</fullName>
        <ecNumber evidence="1">2.7.11.1</ecNumber>
    </recommendedName>
</protein>
<dbReference type="PROSITE" id="PS50011">
    <property type="entry name" value="PROTEIN_KINASE_DOM"/>
    <property type="match status" value="1"/>
</dbReference>
<keyword evidence="4 7" id="KW-0547">Nucleotide-binding</keyword>
<evidence type="ECO:0000256" key="5">
    <source>
        <dbReference type="ARBA" id="ARBA00022777"/>
    </source>
</evidence>
<gene>
    <name evidence="10" type="ORF">SSP24_62940</name>
</gene>
<dbReference type="Gene3D" id="3.30.200.20">
    <property type="entry name" value="Phosphorylase Kinase, domain 1"/>
    <property type="match status" value="1"/>
</dbReference>
<evidence type="ECO:0000256" key="8">
    <source>
        <dbReference type="SAM" id="MobiDB-lite"/>
    </source>
</evidence>
<feature type="compositionally biased region" description="Basic and acidic residues" evidence="8">
    <location>
        <begin position="245"/>
        <end position="267"/>
    </location>
</feature>
<keyword evidence="11" id="KW-1185">Reference proteome</keyword>
<keyword evidence="6 7" id="KW-0067">ATP-binding</keyword>
<accession>A0A4Y3VSJ1</accession>
<reference evidence="10 11" key="1">
    <citation type="submission" date="2019-06" db="EMBL/GenBank/DDBJ databases">
        <title>Whole genome shotgun sequence of Streptomyces spinoverrucosus NBRC 14228.</title>
        <authorList>
            <person name="Hosoyama A."/>
            <person name="Uohara A."/>
            <person name="Ohji S."/>
            <person name="Ichikawa N."/>
        </authorList>
    </citation>
    <scope>NUCLEOTIDE SEQUENCE [LARGE SCALE GENOMIC DNA]</scope>
    <source>
        <strain evidence="10 11">NBRC 14228</strain>
    </source>
</reference>
<keyword evidence="2" id="KW-0723">Serine/threonine-protein kinase</keyword>
<dbReference type="CDD" id="cd14014">
    <property type="entry name" value="STKc_PknB_like"/>
    <property type="match status" value="1"/>
</dbReference>
<dbReference type="PROSITE" id="PS00107">
    <property type="entry name" value="PROTEIN_KINASE_ATP"/>
    <property type="match status" value="1"/>
</dbReference>
<dbReference type="AlphaFoldDB" id="A0A4Y3VSJ1"/>
<evidence type="ECO:0000256" key="1">
    <source>
        <dbReference type="ARBA" id="ARBA00012513"/>
    </source>
</evidence>
<dbReference type="GO" id="GO:0005524">
    <property type="term" value="F:ATP binding"/>
    <property type="evidence" value="ECO:0007669"/>
    <property type="project" value="UniProtKB-UniRule"/>
</dbReference>
<evidence type="ECO:0000256" key="6">
    <source>
        <dbReference type="ARBA" id="ARBA00022840"/>
    </source>
</evidence>
<dbReference type="EC" id="2.7.11.1" evidence="1"/>
<dbReference type="Proteomes" id="UP000317881">
    <property type="component" value="Unassembled WGS sequence"/>
</dbReference>
<dbReference type="EMBL" id="BJND01000055">
    <property type="protein sequence ID" value="GEC08639.1"/>
    <property type="molecule type" value="Genomic_DNA"/>
</dbReference>
<dbReference type="InterPro" id="IPR000719">
    <property type="entry name" value="Prot_kinase_dom"/>
</dbReference>
<feature type="domain" description="Protein kinase" evidence="9">
    <location>
        <begin position="15"/>
        <end position="245"/>
    </location>
</feature>
<keyword evidence="3" id="KW-0808">Transferase</keyword>
<dbReference type="SUPFAM" id="SSF56112">
    <property type="entry name" value="Protein kinase-like (PK-like)"/>
    <property type="match status" value="1"/>
</dbReference>
<dbReference type="Pfam" id="PF00069">
    <property type="entry name" value="Pkinase"/>
    <property type="match status" value="1"/>
</dbReference>
<dbReference type="GO" id="GO:0004674">
    <property type="term" value="F:protein serine/threonine kinase activity"/>
    <property type="evidence" value="ECO:0007669"/>
    <property type="project" value="UniProtKB-KW"/>
</dbReference>
<evidence type="ECO:0000256" key="2">
    <source>
        <dbReference type="ARBA" id="ARBA00022527"/>
    </source>
</evidence>
<comment type="caution">
    <text evidence="10">The sequence shown here is derived from an EMBL/GenBank/DDBJ whole genome shotgun (WGS) entry which is preliminary data.</text>
</comment>
<evidence type="ECO:0000256" key="4">
    <source>
        <dbReference type="ARBA" id="ARBA00022741"/>
    </source>
</evidence>
<sequence>MRLTPEVGDRIAGRYLLREPIGKGGMGVVWLAWDELLHRRVAVKCARTDDARATQRLTREARNAGRLHHPGIVPVFDIVIEAETCWIVSSQIADALAKSHSEGVVHGDVTPENVLVTVDGVARLTDFGISRALCSEVTRTTATTGGFRGKPRYVAPEVARGGAGDAKSDVFSLGASLFMAVEGQSPYGEFENLMGYLAKACEGHVERPHRAGQLTEPLIAMLEVEPRNRPDAAEAEELLRGVPGLREKGEREFGEPSERTQPEDDARSAPPDTPTASLLRPPRALPPPLRHPLTISGTALVVALIVVGLLFFYGPWSSDSPDTAPAGALGDPRTADPCALLDAAALSRFGDTQVDPDYGELDRCDVLVLKGNAEEIAAVEVNFSNELREFDAGVPTRRVGNVEVASLARDGDECRRFISTPDRMQIIVVGERHAAPAPDPCALADAATDHAVSVLDRGPVPRRRSAWPADALARLDACALLDAASLKRVPGLGTRPSERGFGDWNCEWESPDGGGTAFVDLEFTRDNDLEDNGQRAVVAGTTAYVEPEEEGDDSCVVLTPHRTYTNALGDHTVELVLLTVSGQERSRTQLCGTAKSLSATAVRNIARSLPETPGK</sequence>
<evidence type="ECO:0000313" key="10">
    <source>
        <dbReference type="EMBL" id="GEC08639.1"/>
    </source>
</evidence>
<organism evidence="10 11">
    <name type="scientific">Streptomyces spinoverrucosus</name>
    <dbReference type="NCBI Taxonomy" id="284043"/>
    <lineage>
        <taxon>Bacteria</taxon>
        <taxon>Bacillati</taxon>
        <taxon>Actinomycetota</taxon>
        <taxon>Actinomycetes</taxon>
        <taxon>Kitasatosporales</taxon>
        <taxon>Streptomycetaceae</taxon>
        <taxon>Streptomyces</taxon>
    </lineage>
</organism>
<keyword evidence="5" id="KW-0418">Kinase</keyword>
<feature type="binding site" evidence="7">
    <location>
        <position position="44"/>
    </location>
    <ligand>
        <name>ATP</name>
        <dbReference type="ChEBI" id="CHEBI:30616"/>
    </ligand>
</feature>
<dbReference type="OrthoDB" id="9762169at2"/>
<proteinExistence type="predicted"/>
<evidence type="ECO:0000313" key="11">
    <source>
        <dbReference type="Proteomes" id="UP000317881"/>
    </source>
</evidence>
<dbReference type="InterPro" id="IPR017441">
    <property type="entry name" value="Protein_kinase_ATP_BS"/>
</dbReference>
<dbReference type="InterPro" id="IPR011009">
    <property type="entry name" value="Kinase-like_dom_sf"/>
</dbReference>
<dbReference type="Gene3D" id="1.10.510.10">
    <property type="entry name" value="Transferase(Phosphotransferase) domain 1"/>
    <property type="match status" value="1"/>
</dbReference>
<evidence type="ECO:0000256" key="3">
    <source>
        <dbReference type="ARBA" id="ARBA00022679"/>
    </source>
</evidence>
<evidence type="ECO:0000256" key="7">
    <source>
        <dbReference type="PROSITE-ProRule" id="PRU10141"/>
    </source>
</evidence>
<dbReference type="RefSeq" id="WP_141313354.1">
    <property type="nucleotide sequence ID" value="NZ_BJND01000055.1"/>
</dbReference>
<evidence type="ECO:0000259" key="9">
    <source>
        <dbReference type="PROSITE" id="PS50011"/>
    </source>
</evidence>
<dbReference type="PANTHER" id="PTHR43289">
    <property type="entry name" value="MITOGEN-ACTIVATED PROTEIN KINASE KINASE KINASE 20-RELATED"/>
    <property type="match status" value="1"/>
</dbReference>
<name>A0A4Y3VSJ1_9ACTN</name>